<dbReference type="AlphaFoldDB" id="A0A450V1U8"/>
<dbReference type="SUPFAM" id="SSF50685">
    <property type="entry name" value="Barwin-like endoglucanases"/>
    <property type="match status" value="1"/>
</dbReference>
<dbReference type="FunFam" id="2.40.40.10:FF:000003">
    <property type="entry name" value="Endolytic peptidoglycan transglycosylase RlpA"/>
    <property type="match status" value="1"/>
</dbReference>
<keyword evidence="1" id="KW-0732">Signal</keyword>
<evidence type="ECO:0000256" key="2">
    <source>
        <dbReference type="ARBA" id="ARBA00023239"/>
    </source>
</evidence>
<comment type="function">
    <text evidence="4">Lytic transglycosylase with a strong preference for naked glycan strands that lack stem peptides.</text>
</comment>
<protein>
    <recommendedName>
        <fullName evidence="4">Endolytic peptidoglycan transglycosylase RlpA</fullName>
        <ecNumber evidence="4">4.2.2.-</ecNumber>
    </recommendedName>
</protein>
<dbReference type="InterPro" id="IPR012997">
    <property type="entry name" value="RplA"/>
</dbReference>
<name>A0A450V1U8_9GAMM</name>
<dbReference type="CDD" id="cd22268">
    <property type="entry name" value="DPBB_RlpA-like"/>
    <property type="match status" value="1"/>
</dbReference>
<dbReference type="PANTHER" id="PTHR34183">
    <property type="entry name" value="ENDOLYTIC PEPTIDOGLYCAN TRANSGLYCOSYLASE RLPA"/>
    <property type="match status" value="1"/>
</dbReference>
<reference evidence="8" key="1">
    <citation type="submission" date="2019-02" db="EMBL/GenBank/DDBJ databases">
        <authorList>
            <person name="Gruber-Vodicka R. H."/>
            <person name="Seah K. B. B."/>
        </authorList>
    </citation>
    <scope>NUCLEOTIDE SEQUENCE</scope>
    <source>
        <strain evidence="8">BECK_M7</strain>
    </source>
</reference>
<dbReference type="Gene3D" id="3.30.70.1070">
    <property type="entry name" value="Sporulation related repeat"/>
    <property type="match status" value="1"/>
</dbReference>
<evidence type="ECO:0000256" key="3">
    <source>
        <dbReference type="ARBA" id="ARBA00023316"/>
    </source>
</evidence>
<evidence type="ECO:0000256" key="6">
    <source>
        <dbReference type="SAM" id="MobiDB-lite"/>
    </source>
</evidence>
<dbReference type="HAMAP" id="MF_02071">
    <property type="entry name" value="RlpA"/>
    <property type="match status" value="1"/>
</dbReference>
<dbReference type="GO" id="GO:0009279">
    <property type="term" value="C:cell outer membrane"/>
    <property type="evidence" value="ECO:0007669"/>
    <property type="project" value="TreeGrafter"/>
</dbReference>
<comment type="similarity">
    <text evidence="4 5">Belongs to the RlpA family.</text>
</comment>
<dbReference type="GO" id="GO:0000270">
    <property type="term" value="P:peptidoglycan metabolic process"/>
    <property type="evidence" value="ECO:0007669"/>
    <property type="project" value="UniProtKB-UniRule"/>
</dbReference>
<evidence type="ECO:0000256" key="5">
    <source>
        <dbReference type="RuleBase" id="RU003495"/>
    </source>
</evidence>
<feature type="compositionally biased region" description="Polar residues" evidence="6">
    <location>
        <begin position="193"/>
        <end position="204"/>
    </location>
</feature>
<proteinExistence type="inferred from homology"/>
<dbReference type="Gene3D" id="2.40.40.10">
    <property type="entry name" value="RlpA-like domain"/>
    <property type="match status" value="1"/>
</dbReference>
<dbReference type="SUPFAM" id="SSF110997">
    <property type="entry name" value="Sporulation related repeat"/>
    <property type="match status" value="1"/>
</dbReference>
<dbReference type="GO" id="GO:0071555">
    <property type="term" value="P:cell wall organization"/>
    <property type="evidence" value="ECO:0007669"/>
    <property type="project" value="UniProtKB-KW"/>
</dbReference>
<feature type="compositionally biased region" description="Polar residues" evidence="6">
    <location>
        <begin position="213"/>
        <end position="238"/>
    </location>
</feature>
<dbReference type="GO" id="GO:0042834">
    <property type="term" value="F:peptidoglycan binding"/>
    <property type="evidence" value="ECO:0007669"/>
    <property type="project" value="InterPro"/>
</dbReference>
<dbReference type="PANTHER" id="PTHR34183:SF1">
    <property type="entry name" value="ENDOLYTIC PEPTIDOGLYCAN TRANSGLYCOSYLASE RLPA"/>
    <property type="match status" value="1"/>
</dbReference>
<evidence type="ECO:0000259" key="7">
    <source>
        <dbReference type="PROSITE" id="PS51724"/>
    </source>
</evidence>
<dbReference type="InterPro" id="IPR034718">
    <property type="entry name" value="RlpA"/>
</dbReference>
<dbReference type="Pfam" id="PF03330">
    <property type="entry name" value="DPBB_1"/>
    <property type="match status" value="1"/>
</dbReference>
<feature type="domain" description="SPOR" evidence="7">
    <location>
        <begin position="240"/>
        <end position="319"/>
    </location>
</feature>
<keyword evidence="8" id="KW-0449">Lipoprotein</keyword>
<dbReference type="InterPro" id="IPR009009">
    <property type="entry name" value="RlpA-like_DPBB"/>
</dbReference>
<organism evidence="8">
    <name type="scientific">Candidatus Kentrum sp. LFY</name>
    <dbReference type="NCBI Taxonomy" id="2126342"/>
    <lineage>
        <taxon>Bacteria</taxon>
        <taxon>Pseudomonadati</taxon>
        <taxon>Pseudomonadota</taxon>
        <taxon>Gammaproteobacteria</taxon>
        <taxon>Candidatus Kentrum</taxon>
    </lineage>
</organism>
<sequence length="334" mass="37065">MMELPGNRIRRHWPFILALVMAGCGVAPERGDGPPLLPCPDDVPDAVPRVEPKSRYGNPSSYVVNGKRYYVSSTSRGYVKRGLASWYGRKFHGRRTSSGEPYDMCAMTAAHRSLPLPSYARVTNLENNRRAVVRINDRGPFYSKRIIDLSYAAATKLRLVGKGTAFVEVRVIDPSDLQRVSHPARPVEDPSVDFTSKRTAPTNDATRHPMHSQGDSHQGDSYQGDSYQGDSYQGDSYQGDSYQGDLYLQVGAFANRASAEQLKTRLHASVDGDIRIDTAQSGEHTLYKVQLGPFRDTTRADEVGEELTRIGLDKLQVHFKPSYQQNPTGDSDGL</sequence>
<dbReference type="PROSITE" id="PS51724">
    <property type="entry name" value="SPOR"/>
    <property type="match status" value="1"/>
</dbReference>
<dbReference type="NCBIfam" id="TIGR00413">
    <property type="entry name" value="rlpA"/>
    <property type="match status" value="1"/>
</dbReference>
<keyword evidence="2 4" id="KW-0456">Lyase</keyword>
<evidence type="ECO:0000256" key="1">
    <source>
        <dbReference type="ARBA" id="ARBA00022729"/>
    </source>
</evidence>
<feature type="region of interest" description="Disordered" evidence="6">
    <location>
        <begin position="180"/>
        <end position="238"/>
    </location>
</feature>
<dbReference type="InterPro" id="IPR036908">
    <property type="entry name" value="RlpA-like_sf"/>
</dbReference>
<gene>
    <name evidence="4" type="primary">rlpA</name>
    <name evidence="8" type="ORF">BECKLFY1418B_GA0070995_11289</name>
</gene>
<evidence type="ECO:0000256" key="4">
    <source>
        <dbReference type="HAMAP-Rule" id="MF_02071"/>
    </source>
</evidence>
<accession>A0A450V1U8</accession>
<dbReference type="Pfam" id="PF05036">
    <property type="entry name" value="SPOR"/>
    <property type="match status" value="1"/>
</dbReference>
<keyword evidence="3 4" id="KW-0961">Cell wall biogenesis/degradation</keyword>
<dbReference type="InterPro" id="IPR036680">
    <property type="entry name" value="SPOR-like_sf"/>
</dbReference>
<dbReference type="InterPro" id="IPR007730">
    <property type="entry name" value="SPOR-like_dom"/>
</dbReference>
<dbReference type="GO" id="GO:0008932">
    <property type="term" value="F:lytic endotransglycosylase activity"/>
    <property type="evidence" value="ECO:0007669"/>
    <property type="project" value="UniProtKB-UniRule"/>
</dbReference>
<evidence type="ECO:0000313" key="8">
    <source>
        <dbReference type="EMBL" id="VFJ98788.1"/>
    </source>
</evidence>
<dbReference type="EC" id="4.2.2.-" evidence="4"/>
<dbReference type="EMBL" id="CAADFF010000128">
    <property type="protein sequence ID" value="VFJ98788.1"/>
    <property type="molecule type" value="Genomic_DNA"/>
</dbReference>